<keyword evidence="2" id="KW-1185">Reference proteome</keyword>
<dbReference type="Gene3D" id="3.40.50.2000">
    <property type="entry name" value="Glycogen Phosphorylase B"/>
    <property type="match status" value="1"/>
</dbReference>
<accession>A0A923TAA9</accession>
<evidence type="ECO:0000313" key="2">
    <source>
        <dbReference type="Proteomes" id="UP000650081"/>
    </source>
</evidence>
<protein>
    <submittedName>
        <fullName evidence="1">Glycosyltransferase</fullName>
    </submittedName>
</protein>
<dbReference type="Proteomes" id="UP000650081">
    <property type="component" value="Unassembled WGS sequence"/>
</dbReference>
<gene>
    <name evidence="1" type="ORF">H9S92_17500</name>
</gene>
<dbReference type="EMBL" id="JACSIT010000142">
    <property type="protein sequence ID" value="MBC6995968.1"/>
    <property type="molecule type" value="Genomic_DNA"/>
</dbReference>
<name>A0A923TAA9_9BACT</name>
<evidence type="ECO:0000313" key="1">
    <source>
        <dbReference type="EMBL" id="MBC6995968.1"/>
    </source>
</evidence>
<dbReference type="RefSeq" id="WP_187467994.1">
    <property type="nucleotide sequence ID" value="NZ_JACSIT010000142.1"/>
</dbReference>
<dbReference type="SUPFAM" id="SSF53756">
    <property type="entry name" value="UDP-Glycosyltransferase/glycogen phosphorylase"/>
    <property type="match status" value="1"/>
</dbReference>
<reference evidence="1" key="1">
    <citation type="submission" date="2020-08" db="EMBL/GenBank/DDBJ databases">
        <title>Lewinella bacteria from marine environments.</title>
        <authorList>
            <person name="Zhong Y."/>
        </authorList>
    </citation>
    <scope>NUCLEOTIDE SEQUENCE</scope>
    <source>
        <strain evidence="1">KCTC 42187</strain>
    </source>
</reference>
<sequence>MSKGRLGAPPPGEGPSSFRTLLCVLDWGLGHASRSLALAGELEAAGDKVFFASCGSALRFLEKERPGTPVYELPAYGVSYPTENMPLNVALQAPRWLRTVWRERRQTARLVRTLGIDRIISDSRFGCYVPGVPSILLTHQLHPIFNFAPLSGLYTRYLQRFSEFWVPDSADQRLSGRLSDACGYEKVRYIGPLSRLHFPSTPPPKTWRTFSLLSGPEPMRTRLEAILLGQLASLPGPHLLVRGIPTADRVRSTANVTIHDFANRAFLEQHLPAAEFIICRPGYSTLLDLDRLPGRQCIFIPTPGQTEQEFLARTQVQRGDAIAAFAQSAVDLASVVGYTPPFGA</sequence>
<proteinExistence type="predicted"/>
<dbReference type="AlphaFoldDB" id="A0A923TAA9"/>
<organism evidence="1 2">
    <name type="scientific">Neolewinella lacunae</name>
    <dbReference type="NCBI Taxonomy" id="1517758"/>
    <lineage>
        <taxon>Bacteria</taxon>
        <taxon>Pseudomonadati</taxon>
        <taxon>Bacteroidota</taxon>
        <taxon>Saprospiria</taxon>
        <taxon>Saprospirales</taxon>
        <taxon>Lewinellaceae</taxon>
        <taxon>Neolewinella</taxon>
    </lineage>
</organism>
<comment type="caution">
    <text evidence="1">The sequence shown here is derived from an EMBL/GenBank/DDBJ whole genome shotgun (WGS) entry which is preliminary data.</text>
</comment>